<evidence type="ECO:0000256" key="6">
    <source>
        <dbReference type="ARBA" id="ARBA00022840"/>
    </source>
</evidence>
<proteinExistence type="predicted"/>
<gene>
    <name evidence="11" type="ORF">KFE25_008073</name>
</gene>
<comment type="catalytic activity">
    <reaction evidence="7">
        <text>L-threonyl-[protein] + ATP = O-phospho-L-threonyl-[protein] + ADP + H(+)</text>
        <dbReference type="Rhea" id="RHEA:46608"/>
        <dbReference type="Rhea" id="RHEA-COMP:11060"/>
        <dbReference type="Rhea" id="RHEA-COMP:11605"/>
        <dbReference type="ChEBI" id="CHEBI:15378"/>
        <dbReference type="ChEBI" id="CHEBI:30013"/>
        <dbReference type="ChEBI" id="CHEBI:30616"/>
        <dbReference type="ChEBI" id="CHEBI:61977"/>
        <dbReference type="ChEBI" id="CHEBI:456216"/>
        <dbReference type="EC" id="2.7.11.1"/>
    </reaction>
</comment>
<dbReference type="PANTHER" id="PTHR43895">
    <property type="entry name" value="CALCIUM/CALMODULIN-DEPENDENT PROTEIN KINASE KINASE-RELATED"/>
    <property type="match status" value="1"/>
</dbReference>
<dbReference type="Pfam" id="PF00069">
    <property type="entry name" value="Pkinase"/>
    <property type="match status" value="1"/>
</dbReference>
<dbReference type="InterPro" id="IPR011009">
    <property type="entry name" value="Kinase-like_dom_sf"/>
</dbReference>
<keyword evidence="4" id="KW-0547">Nucleotide-binding</keyword>
<evidence type="ECO:0000256" key="7">
    <source>
        <dbReference type="ARBA" id="ARBA00047899"/>
    </source>
</evidence>
<dbReference type="Gene3D" id="1.10.510.10">
    <property type="entry name" value="Transferase(Phosphotransferase) domain 1"/>
    <property type="match status" value="1"/>
</dbReference>
<dbReference type="InterPro" id="IPR000719">
    <property type="entry name" value="Prot_kinase_dom"/>
</dbReference>
<sequence length="415" mass="44379">MLAVDEELRIPGDEGREYVIAPRAEIKGTGGFAEVRVARCTTTDATVAVKIIKLRPVGKMDERTVLREVRIMRQASSAPHPNVIRVLDVHIARGDTRADLTRASPLGAAGTAYIVLELCNGGELFDRLTDFGRVPEPNACHYMRGLLQGVAHLHERGVIHRDIKLENVLLSDDGTVKLADFGLAAELAVDASGAPINANALLRDVVGSQSYVAPEVLVRKMKGYRGAPVDAWSCGVCLFTLLSGFFPLDVADARDWRFRRLQAEQALGNLRACHVIFSMYQRDCPFSEAVQALLDGLLRVDPAQRMTVPDALRTAWLQPGDDAKDEHGAFESGAHGDGVVYRSFLGFGSFAAPAAPLAPEMLVPKRQAAHEASVLGQAAERAGALASLSRAGVAAAALAVVAAVAAAALVARRAR</sequence>
<dbReference type="PROSITE" id="PS50011">
    <property type="entry name" value="PROTEIN_KINASE_DOM"/>
    <property type="match status" value="1"/>
</dbReference>
<organism evidence="11 12">
    <name type="scientific">Diacronema lutheri</name>
    <name type="common">Unicellular marine alga</name>
    <name type="synonym">Monochrysis lutheri</name>
    <dbReference type="NCBI Taxonomy" id="2081491"/>
    <lineage>
        <taxon>Eukaryota</taxon>
        <taxon>Haptista</taxon>
        <taxon>Haptophyta</taxon>
        <taxon>Pavlovophyceae</taxon>
        <taxon>Pavlovales</taxon>
        <taxon>Pavlovaceae</taxon>
        <taxon>Diacronema</taxon>
    </lineage>
</organism>
<keyword evidence="9" id="KW-1133">Transmembrane helix</keyword>
<feature type="transmembrane region" description="Helical" evidence="9">
    <location>
        <begin position="391"/>
        <end position="411"/>
    </location>
</feature>
<dbReference type="GO" id="GO:0004674">
    <property type="term" value="F:protein serine/threonine kinase activity"/>
    <property type="evidence" value="ECO:0007669"/>
    <property type="project" value="UniProtKB-KW"/>
</dbReference>
<keyword evidence="3" id="KW-0808">Transferase</keyword>
<dbReference type="AlphaFoldDB" id="A0A8J5XN78"/>
<dbReference type="EC" id="2.7.11.1" evidence="1"/>
<keyword evidence="9" id="KW-0812">Transmembrane</keyword>
<evidence type="ECO:0000256" key="5">
    <source>
        <dbReference type="ARBA" id="ARBA00022777"/>
    </source>
</evidence>
<comment type="caution">
    <text evidence="11">The sequence shown here is derived from an EMBL/GenBank/DDBJ whole genome shotgun (WGS) entry which is preliminary data.</text>
</comment>
<evidence type="ECO:0000256" key="8">
    <source>
        <dbReference type="ARBA" id="ARBA00048679"/>
    </source>
</evidence>
<dbReference type="EMBL" id="JAGTXO010000007">
    <property type="protein sequence ID" value="KAG8466694.1"/>
    <property type="molecule type" value="Genomic_DNA"/>
</dbReference>
<comment type="catalytic activity">
    <reaction evidence="8">
        <text>L-seryl-[protein] + ATP = O-phospho-L-seryl-[protein] + ADP + H(+)</text>
        <dbReference type="Rhea" id="RHEA:17989"/>
        <dbReference type="Rhea" id="RHEA-COMP:9863"/>
        <dbReference type="Rhea" id="RHEA-COMP:11604"/>
        <dbReference type="ChEBI" id="CHEBI:15378"/>
        <dbReference type="ChEBI" id="CHEBI:29999"/>
        <dbReference type="ChEBI" id="CHEBI:30616"/>
        <dbReference type="ChEBI" id="CHEBI:83421"/>
        <dbReference type="ChEBI" id="CHEBI:456216"/>
        <dbReference type="EC" id="2.7.11.1"/>
    </reaction>
</comment>
<dbReference type="SUPFAM" id="SSF56112">
    <property type="entry name" value="Protein kinase-like (PK-like)"/>
    <property type="match status" value="1"/>
</dbReference>
<dbReference type="GO" id="GO:0005524">
    <property type="term" value="F:ATP binding"/>
    <property type="evidence" value="ECO:0007669"/>
    <property type="project" value="UniProtKB-KW"/>
</dbReference>
<protein>
    <recommendedName>
        <fullName evidence="1">non-specific serine/threonine protein kinase</fullName>
        <ecNumber evidence="1">2.7.11.1</ecNumber>
    </recommendedName>
</protein>
<keyword evidence="9" id="KW-0472">Membrane</keyword>
<dbReference type="SMART" id="SM00220">
    <property type="entry name" value="S_TKc"/>
    <property type="match status" value="1"/>
</dbReference>
<dbReference type="OMA" id="IFMECAS"/>
<dbReference type="PANTHER" id="PTHR43895:SF32">
    <property type="entry name" value="SERINE_THREONINE-PROTEIN KINASE CHK1"/>
    <property type="match status" value="1"/>
</dbReference>
<evidence type="ECO:0000256" key="9">
    <source>
        <dbReference type="SAM" id="Phobius"/>
    </source>
</evidence>
<keyword evidence="2" id="KW-0723">Serine/threonine-protein kinase</keyword>
<evidence type="ECO:0000259" key="10">
    <source>
        <dbReference type="PROSITE" id="PS50011"/>
    </source>
</evidence>
<evidence type="ECO:0000256" key="2">
    <source>
        <dbReference type="ARBA" id="ARBA00022527"/>
    </source>
</evidence>
<keyword evidence="6" id="KW-0067">ATP-binding</keyword>
<evidence type="ECO:0000313" key="11">
    <source>
        <dbReference type="EMBL" id="KAG8466694.1"/>
    </source>
</evidence>
<evidence type="ECO:0000313" key="12">
    <source>
        <dbReference type="Proteomes" id="UP000751190"/>
    </source>
</evidence>
<reference evidence="11" key="1">
    <citation type="submission" date="2021-05" db="EMBL/GenBank/DDBJ databases">
        <title>The genome of the haptophyte Pavlova lutheri (Diacronema luteri, Pavlovales) - a model for lipid biosynthesis in eukaryotic algae.</title>
        <authorList>
            <person name="Hulatt C.J."/>
            <person name="Posewitz M.C."/>
        </authorList>
    </citation>
    <scope>NUCLEOTIDE SEQUENCE</scope>
    <source>
        <strain evidence="11">NIVA-4/92</strain>
    </source>
</reference>
<dbReference type="InterPro" id="IPR008271">
    <property type="entry name" value="Ser/Thr_kinase_AS"/>
</dbReference>
<keyword evidence="5" id="KW-0418">Kinase</keyword>
<evidence type="ECO:0000256" key="1">
    <source>
        <dbReference type="ARBA" id="ARBA00012513"/>
    </source>
</evidence>
<dbReference type="GO" id="GO:0007165">
    <property type="term" value="P:signal transduction"/>
    <property type="evidence" value="ECO:0007669"/>
    <property type="project" value="TreeGrafter"/>
</dbReference>
<dbReference type="PROSITE" id="PS00108">
    <property type="entry name" value="PROTEIN_KINASE_ST"/>
    <property type="match status" value="1"/>
</dbReference>
<keyword evidence="12" id="KW-1185">Reference proteome</keyword>
<accession>A0A8J5XN78</accession>
<evidence type="ECO:0000256" key="4">
    <source>
        <dbReference type="ARBA" id="ARBA00022741"/>
    </source>
</evidence>
<dbReference type="OrthoDB" id="60484at2759"/>
<name>A0A8J5XN78_DIALT</name>
<evidence type="ECO:0000256" key="3">
    <source>
        <dbReference type="ARBA" id="ARBA00022679"/>
    </source>
</evidence>
<dbReference type="Proteomes" id="UP000751190">
    <property type="component" value="Unassembled WGS sequence"/>
</dbReference>
<feature type="domain" description="Protein kinase" evidence="10">
    <location>
        <begin position="21"/>
        <end position="317"/>
    </location>
</feature>